<accession>A0ABS1THP8</accession>
<feature type="coiled-coil region" evidence="1">
    <location>
        <begin position="103"/>
        <end position="130"/>
    </location>
</feature>
<organism evidence="3 4">
    <name type="scientific">Neobacillus paridis</name>
    <dbReference type="NCBI Taxonomy" id="2803862"/>
    <lineage>
        <taxon>Bacteria</taxon>
        <taxon>Bacillati</taxon>
        <taxon>Bacillota</taxon>
        <taxon>Bacilli</taxon>
        <taxon>Bacillales</taxon>
        <taxon>Bacillaceae</taxon>
        <taxon>Neobacillus</taxon>
    </lineage>
</organism>
<protein>
    <recommendedName>
        <fullName evidence="2">DnaA N-terminal domain-containing protein</fullName>
    </recommendedName>
</protein>
<feature type="domain" description="DnaA N-terminal" evidence="2">
    <location>
        <begin position="2"/>
        <end position="61"/>
    </location>
</feature>
<proteinExistence type="predicted"/>
<keyword evidence="1" id="KW-0175">Coiled coil</keyword>
<dbReference type="Pfam" id="PF11638">
    <property type="entry name" value="DnaA_N"/>
    <property type="match status" value="1"/>
</dbReference>
<dbReference type="EMBL" id="JAESWB010000005">
    <property type="protein sequence ID" value="MBL4950827.1"/>
    <property type="molecule type" value="Genomic_DNA"/>
</dbReference>
<evidence type="ECO:0000313" key="3">
    <source>
        <dbReference type="EMBL" id="MBL4950827.1"/>
    </source>
</evidence>
<name>A0ABS1THP8_9BACI</name>
<dbReference type="InterPro" id="IPR024633">
    <property type="entry name" value="DnaA_N_dom"/>
</dbReference>
<evidence type="ECO:0000313" key="4">
    <source>
        <dbReference type="Proteomes" id="UP000623967"/>
    </source>
</evidence>
<gene>
    <name evidence="3" type="ORF">JK635_01030</name>
</gene>
<comment type="caution">
    <text evidence="3">The sequence shown here is derived from an EMBL/GenBank/DDBJ whole genome shotgun (WGS) entry which is preliminary data.</text>
</comment>
<evidence type="ECO:0000259" key="2">
    <source>
        <dbReference type="Pfam" id="PF11638"/>
    </source>
</evidence>
<dbReference type="Proteomes" id="UP000623967">
    <property type="component" value="Unassembled WGS sequence"/>
</dbReference>
<dbReference type="InterPro" id="IPR038454">
    <property type="entry name" value="DnaA_N_sf"/>
</dbReference>
<dbReference type="Gene3D" id="3.30.300.180">
    <property type="match status" value="1"/>
</dbReference>
<evidence type="ECO:0000256" key="1">
    <source>
        <dbReference type="SAM" id="Coils"/>
    </source>
</evidence>
<sequence>MDLWSEVLTKLSEKISKPSFETWFAGTEAEIIGETLLIKPKNSFAADWLQERYHSLISETVNKISEKTYEIKIAGVELQLENNYPAFSSPANSASYLDFKKIIEEQNEILLKQQRKIEELEKRVQALEKQRVLF</sequence>
<keyword evidence="4" id="KW-1185">Reference proteome</keyword>
<reference evidence="3 4" key="1">
    <citation type="submission" date="2021-01" db="EMBL/GenBank/DDBJ databases">
        <title>Genome public.</title>
        <authorList>
            <person name="Liu C."/>
            <person name="Sun Q."/>
        </authorList>
    </citation>
    <scope>NUCLEOTIDE SEQUENCE [LARGE SCALE GENOMIC DNA]</scope>
    <source>
        <strain evidence="3 4">YIM B02564</strain>
    </source>
</reference>
<dbReference type="RefSeq" id="WP_202651550.1">
    <property type="nucleotide sequence ID" value="NZ_JAESWB010000005.1"/>
</dbReference>